<organism evidence="1 2">
    <name type="scientific">Apiospora saccharicola</name>
    <dbReference type="NCBI Taxonomy" id="335842"/>
    <lineage>
        <taxon>Eukaryota</taxon>
        <taxon>Fungi</taxon>
        <taxon>Dikarya</taxon>
        <taxon>Ascomycota</taxon>
        <taxon>Pezizomycotina</taxon>
        <taxon>Sordariomycetes</taxon>
        <taxon>Xylariomycetidae</taxon>
        <taxon>Amphisphaeriales</taxon>
        <taxon>Apiosporaceae</taxon>
        <taxon>Apiospora</taxon>
    </lineage>
</organism>
<reference evidence="1 2" key="1">
    <citation type="submission" date="2023-01" db="EMBL/GenBank/DDBJ databases">
        <title>Analysis of 21 Apiospora genomes using comparative genomics revels a genus with tremendous synthesis potential of carbohydrate active enzymes and secondary metabolites.</title>
        <authorList>
            <person name="Sorensen T."/>
        </authorList>
    </citation>
    <scope>NUCLEOTIDE SEQUENCE [LARGE SCALE GENOMIC DNA]</scope>
    <source>
        <strain evidence="1 2">CBS 83171</strain>
    </source>
</reference>
<comment type="caution">
    <text evidence="1">The sequence shown here is derived from an EMBL/GenBank/DDBJ whole genome shotgun (WGS) entry which is preliminary data.</text>
</comment>
<name>A0ABR1VAW9_9PEZI</name>
<gene>
    <name evidence="1" type="ORF">PG996_007466</name>
</gene>
<sequence>MDPCFFVAALYHVHHQQVEAHRDAIDRAILATEQQTHFGTPGILMDSIRGLPRLDDRPPGAGLLGLRRAVAPGH</sequence>
<evidence type="ECO:0000313" key="1">
    <source>
        <dbReference type="EMBL" id="KAK8068354.1"/>
    </source>
</evidence>
<accession>A0ABR1VAW9</accession>
<dbReference type="Proteomes" id="UP001446871">
    <property type="component" value="Unassembled WGS sequence"/>
</dbReference>
<keyword evidence="2" id="KW-1185">Reference proteome</keyword>
<evidence type="ECO:0000313" key="2">
    <source>
        <dbReference type="Proteomes" id="UP001446871"/>
    </source>
</evidence>
<proteinExistence type="predicted"/>
<dbReference type="EMBL" id="JAQQWM010000004">
    <property type="protein sequence ID" value="KAK8068354.1"/>
    <property type="molecule type" value="Genomic_DNA"/>
</dbReference>
<protein>
    <submittedName>
        <fullName evidence="1">Uncharacterized protein</fullName>
    </submittedName>
</protein>